<evidence type="ECO:0000313" key="8">
    <source>
        <dbReference type="EMBL" id="CAB0034686.1"/>
    </source>
</evidence>
<dbReference type="Proteomes" id="UP000479190">
    <property type="component" value="Unassembled WGS sequence"/>
</dbReference>
<dbReference type="InterPro" id="IPR000832">
    <property type="entry name" value="GPCR_2_secretin-like"/>
</dbReference>
<evidence type="ECO:0000256" key="4">
    <source>
        <dbReference type="ARBA" id="ARBA00023136"/>
    </source>
</evidence>
<accession>A0A6H5IDS6</accession>
<keyword evidence="4 6" id="KW-0472">Membrane</keyword>
<dbReference type="GO" id="GO:0017046">
    <property type="term" value="F:peptide hormone binding"/>
    <property type="evidence" value="ECO:0007669"/>
    <property type="project" value="TreeGrafter"/>
</dbReference>
<feature type="domain" description="G-protein coupled receptors family 2 profile 2" evidence="7">
    <location>
        <begin position="386"/>
        <end position="630"/>
    </location>
</feature>
<dbReference type="GO" id="GO:0007188">
    <property type="term" value="P:adenylate cyclase-modulating G protein-coupled receptor signaling pathway"/>
    <property type="evidence" value="ECO:0007669"/>
    <property type="project" value="TreeGrafter"/>
</dbReference>
<dbReference type="PROSITE" id="PS50261">
    <property type="entry name" value="G_PROTEIN_RECEP_F2_4"/>
    <property type="match status" value="1"/>
</dbReference>
<feature type="compositionally biased region" description="Basic and acidic residues" evidence="5">
    <location>
        <begin position="824"/>
        <end position="837"/>
    </location>
</feature>
<keyword evidence="9" id="KW-1185">Reference proteome</keyword>
<feature type="transmembrane region" description="Helical" evidence="6">
    <location>
        <begin position="488"/>
        <end position="513"/>
    </location>
</feature>
<evidence type="ECO:0000256" key="3">
    <source>
        <dbReference type="ARBA" id="ARBA00022989"/>
    </source>
</evidence>
<dbReference type="InterPro" id="IPR017983">
    <property type="entry name" value="GPCR_2_secretin-like_CS"/>
</dbReference>
<feature type="region of interest" description="Disordered" evidence="5">
    <location>
        <begin position="183"/>
        <end position="218"/>
    </location>
</feature>
<proteinExistence type="predicted"/>
<dbReference type="PANTHER" id="PTHR45620">
    <property type="entry name" value="PDF RECEPTOR-LIKE PROTEIN-RELATED"/>
    <property type="match status" value="1"/>
</dbReference>
<feature type="compositionally biased region" description="Basic and acidic residues" evidence="5">
    <location>
        <begin position="183"/>
        <end position="200"/>
    </location>
</feature>
<reference evidence="8 9" key="1">
    <citation type="submission" date="2020-02" db="EMBL/GenBank/DDBJ databases">
        <authorList>
            <person name="Ferguson B K."/>
        </authorList>
    </citation>
    <scope>NUCLEOTIDE SEQUENCE [LARGE SCALE GENOMIC DNA]</scope>
</reference>
<dbReference type="Pfam" id="PF00002">
    <property type="entry name" value="7tm_2"/>
    <property type="match status" value="1"/>
</dbReference>
<dbReference type="PROSITE" id="PS00650">
    <property type="entry name" value="G_PROTEIN_RECEP_F2_2"/>
    <property type="match status" value="1"/>
</dbReference>
<dbReference type="AlphaFoldDB" id="A0A6H5IDS6"/>
<dbReference type="Gene3D" id="1.20.1070.10">
    <property type="entry name" value="Rhodopsin 7-helix transmembrane proteins"/>
    <property type="match status" value="1"/>
</dbReference>
<evidence type="ECO:0000259" key="7">
    <source>
        <dbReference type="PROSITE" id="PS50261"/>
    </source>
</evidence>
<dbReference type="PRINTS" id="PR00249">
    <property type="entry name" value="GPCRSECRETIN"/>
</dbReference>
<evidence type="ECO:0000256" key="5">
    <source>
        <dbReference type="SAM" id="MobiDB-lite"/>
    </source>
</evidence>
<dbReference type="InterPro" id="IPR050332">
    <property type="entry name" value="GPCR_2"/>
</dbReference>
<dbReference type="InterPro" id="IPR017981">
    <property type="entry name" value="GPCR_2-like_7TM"/>
</dbReference>
<feature type="transmembrane region" description="Helical" evidence="6">
    <location>
        <begin position="572"/>
        <end position="593"/>
    </location>
</feature>
<dbReference type="GO" id="GO:0005886">
    <property type="term" value="C:plasma membrane"/>
    <property type="evidence" value="ECO:0007669"/>
    <property type="project" value="TreeGrafter"/>
</dbReference>
<evidence type="ECO:0000313" key="9">
    <source>
        <dbReference type="Proteomes" id="UP000479190"/>
    </source>
</evidence>
<dbReference type="OrthoDB" id="16753at2759"/>
<feature type="transmembrane region" description="Helical" evidence="6">
    <location>
        <begin position="605"/>
        <end position="629"/>
    </location>
</feature>
<dbReference type="EMBL" id="CADCXV010000750">
    <property type="protein sequence ID" value="CAB0034686.1"/>
    <property type="molecule type" value="Genomic_DNA"/>
</dbReference>
<dbReference type="PANTHER" id="PTHR45620:SF1">
    <property type="entry name" value="G-PROTEIN COUPLED RECEPTORS FAMILY 2 PROFILE 2 DOMAIN-CONTAINING PROTEIN"/>
    <property type="match status" value="1"/>
</dbReference>
<evidence type="ECO:0000256" key="1">
    <source>
        <dbReference type="ARBA" id="ARBA00004141"/>
    </source>
</evidence>
<gene>
    <name evidence="8" type="ORF">TBRA_LOCUS6584</name>
</gene>
<keyword evidence="2 6" id="KW-0812">Transmembrane</keyword>
<dbReference type="GO" id="GO:0007166">
    <property type="term" value="P:cell surface receptor signaling pathway"/>
    <property type="evidence" value="ECO:0007669"/>
    <property type="project" value="InterPro"/>
</dbReference>
<feature type="region of interest" description="Disordered" evidence="5">
    <location>
        <begin position="805"/>
        <end position="837"/>
    </location>
</feature>
<organism evidence="8 9">
    <name type="scientific">Trichogramma brassicae</name>
    <dbReference type="NCBI Taxonomy" id="86971"/>
    <lineage>
        <taxon>Eukaryota</taxon>
        <taxon>Metazoa</taxon>
        <taxon>Ecdysozoa</taxon>
        <taxon>Arthropoda</taxon>
        <taxon>Hexapoda</taxon>
        <taxon>Insecta</taxon>
        <taxon>Pterygota</taxon>
        <taxon>Neoptera</taxon>
        <taxon>Endopterygota</taxon>
        <taxon>Hymenoptera</taxon>
        <taxon>Apocrita</taxon>
        <taxon>Proctotrupomorpha</taxon>
        <taxon>Chalcidoidea</taxon>
        <taxon>Trichogrammatidae</taxon>
        <taxon>Trichogramma</taxon>
    </lineage>
</organism>
<feature type="transmembrane region" description="Helical" evidence="6">
    <location>
        <begin position="533"/>
        <end position="551"/>
    </location>
</feature>
<feature type="compositionally biased region" description="Basic and acidic residues" evidence="5">
    <location>
        <begin position="209"/>
        <end position="218"/>
    </location>
</feature>
<protein>
    <recommendedName>
        <fullName evidence="7">G-protein coupled receptors family 2 profile 2 domain-containing protein</fullName>
    </recommendedName>
</protein>
<keyword evidence="3 6" id="KW-1133">Transmembrane helix</keyword>
<name>A0A6H5IDS6_9HYME</name>
<comment type="subcellular location">
    <subcellularLocation>
        <location evidence="1">Membrane</location>
        <topology evidence="1">Multi-pass membrane protein</topology>
    </subcellularLocation>
</comment>
<sequence>MNLVESAYRSVLRSTSSNYLYSEHSHARVNNETAASCDAQRVIADIAARRAYIAKGARLDGRDREISGSRKTSAANRPPRDVILRISVSYNDNEVGMQAFVTVHWTRCATGRARGDLYLDDGDAYFADRVCDPYVRLAKAASGDIYIGKATNDFAFSALEADNDTISHNKRIACTCQRSTQKMDRTRAPLERNPKEEVRRNGAHHKTSSMREQKKENDNFPQKKIFPTIKGELSQFFGKLILCPRLVSTGKGYPRLVPDNLGRNPVLAVDAARRAGRTALSNVHRGIRFKGQRDEAVHVVGRVVLQQQDQQHLERLQPMLQSVSGDGGRRHERRPRHWQFLRRLGDGCGSCESFKLLPSFIYKYHHTGQSSRTSPTVIIIHYESSRKLRCPRNRLHMHLFTSFILRAITSLLRHVPAIAGMSMTSNMILKSGESIWNVEAVEGNWHCKLYSSIWEYCIMANYSWIFIECLYLHNLLFCTMFSDSSASITVYACLGWGLPTVVIAVWVLIRALYEDYYCWSTHKGTISFEVIRWAELCAVVANFIMFIRIVGVLRSKLAPSSSEEHNKDYRRLARSTLVLVPLFGMHSSIFFWLSYSVGVNEKIELFWLFGDQLISSFQGFFVAVLYCFMNGEVRQEISRSLCERKWTRIHRCCCCLARPAPPSSSSAATSRSETSKRLLHGPLHYCRNCWTECFGLHRSHNSLDYCTQDIDIGGTRGCSMTSLNERQEVAAGINGGCGHDATEPEAETMEAATGNEACGTSANSEASQLYDAFAKHPANSSAFFTKNVDNKTDLLAYYSELCDDEETGHGSQSDSMPDTGLNELRSDERNWSDSERSHLAYEMQRLHKPCDP</sequence>
<evidence type="ECO:0000256" key="6">
    <source>
        <dbReference type="SAM" id="Phobius"/>
    </source>
</evidence>
<evidence type="ECO:0000256" key="2">
    <source>
        <dbReference type="ARBA" id="ARBA00022692"/>
    </source>
</evidence>
<dbReference type="GO" id="GO:0008528">
    <property type="term" value="F:G protein-coupled peptide receptor activity"/>
    <property type="evidence" value="ECO:0007669"/>
    <property type="project" value="TreeGrafter"/>
</dbReference>